<reference evidence="3 4" key="1">
    <citation type="submission" date="2015-01" db="EMBL/GenBank/DDBJ databases">
        <title>Complete genome of Pseudomonas batumici UCM B-321 producer of the batumin antibiotic with strong antistaphilococcal and potential anticancer activity.</title>
        <authorList>
            <person name="Klochko V.V."/>
            <person name="Zelena L.B."/>
            <person name="Elena K.A."/>
            <person name="Reva O.N."/>
        </authorList>
    </citation>
    <scope>NUCLEOTIDE SEQUENCE [LARGE SCALE GENOMIC DNA]</scope>
    <source>
        <strain evidence="3 4">UCM B-321</strain>
    </source>
</reference>
<feature type="coiled-coil region" evidence="1">
    <location>
        <begin position="71"/>
        <end position="98"/>
    </location>
</feature>
<keyword evidence="1" id="KW-0175">Coiled coil</keyword>
<protein>
    <submittedName>
        <fullName evidence="3">Uncharacterized protein</fullName>
    </submittedName>
</protein>
<evidence type="ECO:0000256" key="2">
    <source>
        <dbReference type="SAM" id="MobiDB-lite"/>
    </source>
</evidence>
<gene>
    <name evidence="3" type="ORF">UCMB321_1475</name>
</gene>
<organism evidence="3 4">
    <name type="scientific">Pseudomonas batumici</name>
    <dbReference type="NCBI Taxonomy" id="226910"/>
    <lineage>
        <taxon>Bacteria</taxon>
        <taxon>Pseudomonadati</taxon>
        <taxon>Pseudomonadota</taxon>
        <taxon>Gammaproteobacteria</taxon>
        <taxon>Pseudomonadales</taxon>
        <taxon>Pseudomonadaceae</taxon>
        <taxon>Pseudomonas</taxon>
    </lineage>
</organism>
<comment type="caution">
    <text evidence="3">The sequence shown here is derived from an EMBL/GenBank/DDBJ whole genome shotgun (WGS) entry which is preliminary data.</text>
</comment>
<dbReference type="OrthoDB" id="9945636at2"/>
<evidence type="ECO:0000256" key="1">
    <source>
        <dbReference type="SAM" id="Coils"/>
    </source>
</evidence>
<evidence type="ECO:0000313" key="4">
    <source>
        <dbReference type="Proteomes" id="UP000031535"/>
    </source>
</evidence>
<dbReference type="Proteomes" id="UP000031535">
    <property type="component" value="Unassembled WGS sequence"/>
</dbReference>
<feature type="compositionally biased region" description="Low complexity" evidence="2">
    <location>
        <begin position="1"/>
        <end position="15"/>
    </location>
</feature>
<dbReference type="AlphaFoldDB" id="A0A0C2ICZ1"/>
<dbReference type="EMBL" id="JXDG01000014">
    <property type="protein sequence ID" value="KIH84795.1"/>
    <property type="molecule type" value="Genomic_DNA"/>
</dbReference>
<feature type="region of interest" description="Disordered" evidence="2">
    <location>
        <begin position="1"/>
        <end position="43"/>
    </location>
</feature>
<keyword evidence="4" id="KW-1185">Reference proteome</keyword>
<proteinExistence type="predicted"/>
<evidence type="ECO:0000313" key="3">
    <source>
        <dbReference type="EMBL" id="KIH84795.1"/>
    </source>
</evidence>
<dbReference type="PATRIC" id="fig|226910.6.peg.1467"/>
<name>A0A0C2ICZ1_9PSED</name>
<dbReference type="RefSeq" id="WP_052451093.1">
    <property type="nucleotide sequence ID" value="NZ_JXDG01000014.1"/>
</dbReference>
<sequence>MVSISNVSINASSAAHAPVPLNSAPSSTETSKDGKVEAGRSTGVKVNLSSAGINASKAEQAQAASSEPDHIKQLRKQIERLQKQIAEKQAQLQALQANKNMSPEQKAQQLSALNGELSTLTGALATMNGALISALKKQTKG</sequence>
<accession>A0A0C2ICZ1</accession>